<sequence>MTGRKGRRDCRVGQRKKREKNALTDKAIRTMRRATKLEAKAALEKAAKAASGADGAAPAADPAAAPAAAPATMPLSSTASSFLVQMRKEVSVSIVGYRSEVAHKHAGAANPVASDQDSIPAAAR</sequence>
<organism evidence="2">
    <name type="scientific">Haptolina ericina</name>
    <dbReference type="NCBI Taxonomy" id="156174"/>
    <lineage>
        <taxon>Eukaryota</taxon>
        <taxon>Haptista</taxon>
        <taxon>Haptophyta</taxon>
        <taxon>Prymnesiophyceae</taxon>
        <taxon>Prymnesiales</taxon>
        <taxon>Prymnesiaceae</taxon>
        <taxon>Haptolina</taxon>
    </lineage>
</organism>
<evidence type="ECO:0000313" key="2">
    <source>
        <dbReference type="EMBL" id="CAE0134729.1"/>
    </source>
</evidence>
<gene>
    <name evidence="2" type="ORF">HERI1096_LOCUS30338</name>
</gene>
<protein>
    <submittedName>
        <fullName evidence="2">Uncharacterized protein</fullName>
    </submittedName>
</protein>
<dbReference type="EMBL" id="HBHX01055067">
    <property type="protein sequence ID" value="CAE0134729.1"/>
    <property type="molecule type" value="Transcribed_RNA"/>
</dbReference>
<proteinExistence type="predicted"/>
<feature type="region of interest" description="Disordered" evidence="1">
    <location>
        <begin position="1"/>
        <end position="26"/>
    </location>
</feature>
<name>A0A7S3BGN1_9EUKA</name>
<dbReference type="AlphaFoldDB" id="A0A7S3BGN1"/>
<evidence type="ECO:0000256" key="1">
    <source>
        <dbReference type="SAM" id="MobiDB-lite"/>
    </source>
</evidence>
<feature type="compositionally biased region" description="Low complexity" evidence="1">
    <location>
        <begin position="48"/>
        <end position="72"/>
    </location>
</feature>
<accession>A0A7S3BGN1</accession>
<reference evidence="2" key="1">
    <citation type="submission" date="2021-01" db="EMBL/GenBank/DDBJ databases">
        <authorList>
            <person name="Corre E."/>
            <person name="Pelletier E."/>
            <person name="Niang G."/>
            <person name="Scheremetjew M."/>
            <person name="Finn R."/>
            <person name="Kale V."/>
            <person name="Holt S."/>
            <person name="Cochrane G."/>
            <person name="Meng A."/>
            <person name="Brown T."/>
            <person name="Cohen L."/>
        </authorList>
    </citation>
    <scope>NUCLEOTIDE SEQUENCE</scope>
    <source>
        <strain evidence="2">CCMP281</strain>
    </source>
</reference>
<feature type="region of interest" description="Disordered" evidence="1">
    <location>
        <begin position="45"/>
        <end position="72"/>
    </location>
</feature>
<feature type="compositionally biased region" description="Basic residues" evidence="1">
    <location>
        <begin position="1"/>
        <end position="19"/>
    </location>
</feature>